<dbReference type="KEGG" id="nlo:107219125"/>
<organism evidence="3">
    <name type="scientific">Neodiprion lecontei</name>
    <name type="common">Redheaded pine sawfly</name>
    <dbReference type="NCBI Taxonomy" id="441921"/>
    <lineage>
        <taxon>Eukaryota</taxon>
        <taxon>Metazoa</taxon>
        <taxon>Ecdysozoa</taxon>
        <taxon>Arthropoda</taxon>
        <taxon>Hexapoda</taxon>
        <taxon>Insecta</taxon>
        <taxon>Pterygota</taxon>
        <taxon>Neoptera</taxon>
        <taxon>Endopterygota</taxon>
        <taxon>Hymenoptera</taxon>
        <taxon>Tenthredinoidea</taxon>
        <taxon>Diprionidae</taxon>
        <taxon>Diprioninae</taxon>
        <taxon>Neodiprion</taxon>
    </lineage>
</organism>
<sequence>MSEIALELSDIQELNDHEDYGIYKKYVSIWEQPNALDILLDVVGSEEFIYKLTSSSFKKKLVWEQIAAKIESQGILLGENPCKVAYQKWLSLKKTFISVLNKKSGKTPPWFGKLSEIFEKSEGKLLGSVSFQGDEEVEQVEAKGPKSKKMKQEYLPIAEEDEVKEGNQIDPGQYIIEEVGQVTYADVIAIMQQLELERKEREEAREQREKERFDKLADLIRQQNTLTEKLITILSKQSTSVEPTENHPVLPMDSVCIIATEDIQQ</sequence>
<keyword evidence="1" id="KW-0175">Coiled coil</keyword>
<feature type="coiled-coil region" evidence="1">
    <location>
        <begin position="187"/>
        <end position="216"/>
    </location>
</feature>
<dbReference type="Proteomes" id="UP000829291">
    <property type="component" value="Chromosome 5"/>
</dbReference>
<evidence type="ECO:0000313" key="3">
    <source>
        <dbReference type="RefSeq" id="XP_015512700.1"/>
    </source>
</evidence>
<proteinExistence type="predicted"/>
<accession>A0A6J0BCR1</accession>
<evidence type="ECO:0000256" key="1">
    <source>
        <dbReference type="SAM" id="Coils"/>
    </source>
</evidence>
<dbReference type="AlphaFoldDB" id="A0A6J0BCR1"/>
<dbReference type="OrthoDB" id="7670592at2759"/>
<evidence type="ECO:0000313" key="2">
    <source>
        <dbReference type="Proteomes" id="UP000829291"/>
    </source>
</evidence>
<reference evidence="3" key="1">
    <citation type="submission" date="2025-08" db="UniProtKB">
        <authorList>
            <consortium name="RefSeq"/>
        </authorList>
    </citation>
    <scope>IDENTIFICATION</scope>
    <source>
        <tissue evidence="3">Thorax and Abdomen</tissue>
    </source>
</reference>
<dbReference type="RefSeq" id="XP_015512700.1">
    <property type="nucleotide sequence ID" value="XM_015657214.2"/>
</dbReference>
<protein>
    <submittedName>
        <fullName evidence="3">Uncharacterized protein LOC107219125</fullName>
    </submittedName>
</protein>
<keyword evidence="2" id="KW-1185">Reference proteome</keyword>
<dbReference type="GeneID" id="107219125"/>
<gene>
    <name evidence="3" type="primary">LOC107219125</name>
</gene>
<name>A0A6J0BCR1_NEOLC</name>
<dbReference type="InParanoid" id="A0A6J0BCR1"/>